<dbReference type="InterPro" id="IPR038444">
    <property type="entry name" value="DUF465_sf"/>
</dbReference>
<dbReference type="EMBL" id="FNVE01000014">
    <property type="protein sequence ID" value="SEG66971.1"/>
    <property type="molecule type" value="Genomic_DNA"/>
</dbReference>
<dbReference type="Gene3D" id="6.10.280.50">
    <property type="match status" value="1"/>
</dbReference>
<dbReference type="AlphaFoldDB" id="A0AAQ1G9Q3"/>
<evidence type="ECO:0000313" key="2">
    <source>
        <dbReference type="Proteomes" id="UP000243518"/>
    </source>
</evidence>
<dbReference type="InterPro" id="IPR007420">
    <property type="entry name" value="DUF465"/>
</dbReference>
<keyword evidence="2" id="KW-1185">Reference proteome</keyword>
<proteinExistence type="predicted"/>
<organism evidence="1 2">
    <name type="scientific">Halopseudomonas aestusnigri</name>
    <dbReference type="NCBI Taxonomy" id="857252"/>
    <lineage>
        <taxon>Bacteria</taxon>
        <taxon>Pseudomonadati</taxon>
        <taxon>Pseudomonadota</taxon>
        <taxon>Gammaproteobacteria</taxon>
        <taxon>Pseudomonadales</taxon>
        <taxon>Pseudomonadaceae</taxon>
        <taxon>Halopseudomonas</taxon>
    </lineage>
</organism>
<comment type="caution">
    <text evidence="1">The sequence shown here is derived from an EMBL/GenBank/DDBJ whole genome shotgun (WGS) entry which is preliminary data.</text>
</comment>
<name>A0AAQ1G9Q3_9GAMM</name>
<dbReference type="Pfam" id="PF04325">
    <property type="entry name" value="DUF465"/>
    <property type="match status" value="1"/>
</dbReference>
<gene>
    <name evidence="1" type="ORF">SAMN05216586_11455</name>
</gene>
<reference evidence="1 2" key="1">
    <citation type="submission" date="2016-10" db="EMBL/GenBank/DDBJ databases">
        <authorList>
            <person name="Varghese N."/>
            <person name="Submissions S."/>
        </authorList>
    </citation>
    <scope>NUCLEOTIDE SEQUENCE [LARGE SCALE GENOMIC DNA]</scope>
    <source>
        <strain evidence="1 2">CECT 8317</strain>
    </source>
</reference>
<dbReference type="RefSeq" id="WP_088277227.1">
    <property type="nucleotide sequence ID" value="NZ_FNVE01000014.1"/>
</dbReference>
<evidence type="ECO:0008006" key="3">
    <source>
        <dbReference type="Google" id="ProtNLM"/>
    </source>
</evidence>
<accession>A0AAQ1G9Q3</accession>
<sequence length="82" mass="9593">MGIANHELHGEFPQYSDLIDQLAEADAHFKELLHEYAGLDREIMRLEKRESPVEDTTFQQMKKQRAHLKDQLYGLLLKAARD</sequence>
<protein>
    <recommendedName>
        <fullName evidence="3">DUF465 domain-containing protein</fullName>
    </recommendedName>
</protein>
<dbReference type="Proteomes" id="UP000243518">
    <property type="component" value="Unassembled WGS sequence"/>
</dbReference>
<evidence type="ECO:0000313" key="1">
    <source>
        <dbReference type="EMBL" id="SEG66971.1"/>
    </source>
</evidence>